<dbReference type="Proteomes" id="UP001172673">
    <property type="component" value="Unassembled WGS sequence"/>
</dbReference>
<accession>A0AA38X4P6</accession>
<protein>
    <submittedName>
        <fullName evidence="2">Uncharacterized protein</fullName>
    </submittedName>
</protein>
<feature type="compositionally biased region" description="Basic and acidic residues" evidence="1">
    <location>
        <begin position="58"/>
        <end position="80"/>
    </location>
</feature>
<proteinExistence type="predicted"/>
<feature type="region of interest" description="Disordered" evidence="1">
    <location>
        <begin position="56"/>
        <end position="92"/>
    </location>
</feature>
<organism evidence="2 3">
    <name type="scientific">Cladophialophora chaetospira</name>
    <dbReference type="NCBI Taxonomy" id="386627"/>
    <lineage>
        <taxon>Eukaryota</taxon>
        <taxon>Fungi</taxon>
        <taxon>Dikarya</taxon>
        <taxon>Ascomycota</taxon>
        <taxon>Pezizomycotina</taxon>
        <taxon>Eurotiomycetes</taxon>
        <taxon>Chaetothyriomycetidae</taxon>
        <taxon>Chaetothyriales</taxon>
        <taxon>Herpotrichiellaceae</taxon>
        <taxon>Cladophialophora</taxon>
    </lineage>
</organism>
<evidence type="ECO:0000256" key="1">
    <source>
        <dbReference type="SAM" id="MobiDB-lite"/>
    </source>
</evidence>
<comment type="caution">
    <text evidence="2">The sequence shown here is derived from an EMBL/GenBank/DDBJ whole genome shotgun (WGS) entry which is preliminary data.</text>
</comment>
<gene>
    <name evidence="2" type="ORF">H2200_008598</name>
</gene>
<sequence length="140" mass="16003">MALISMLHLWAYPLKLYTRSSVEPDSNGALFDALNIWDMLKAIGRAGKWVLVGRKERHRDESHELVDKHTDGEIAEHRPGLGDTDQPSSDQLNVNAFPAESRLHTEEEDIQSKHLHLHRSELDLPTSVYDFTYPHASRHS</sequence>
<evidence type="ECO:0000313" key="2">
    <source>
        <dbReference type="EMBL" id="KAJ9606590.1"/>
    </source>
</evidence>
<evidence type="ECO:0000313" key="3">
    <source>
        <dbReference type="Proteomes" id="UP001172673"/>
    </source>
</evidence>
<dbReference type="EMBL" id="JAPDRK010000013">
    <property type="protein sequence ID" value="KAJ9606590.1"/>
    <property type="molecule type" value="Genomic_DNA"/>
</dbReference>
<keyword evidence="3" id="KW-1185">Reference proteome</keyword>
<reference evidence="2" key="1">
    <citation type="submission" date="2022-10" db="EMBL/GenBank/DDBJ databases">
        <title>Culturing micro-colonial fungi from biological soil crusts in the Mojave desert and describing Neophaeococcomyces mojavensis, and introducing the new genera and species Taxawa tesnikishii.</title>
        <authorList>
            <person name="Kurbessoian T."/>
            <person name="Stajich J.E."/>
        </authorList>
    </citation>
    <scope>NUCLEOTIDE SEQUENCE</scope>
    <source>
        <strain evidence="2">TK_41</strain>
    </source>
</reference>
<dbReference type="AlphaFoldDB" id="A0AA38X4P6"/>
<name>A0AA38X4P6_9EURO</name>